<sequence>MVTGRPIFPREAVESSLPVLRLAPNTTKSSKMHEMTYVGPLYQVLNLEANVRASMSTRWAPTVIEHNLRSRDIRQEEVYVADETGLQGRSNTPSSWRGLQGRKRGHSV</sequence>
<reference evidence="2 3" key="1">
    <citation type="journal article" date="2014" name="Nat. Commun.">
        <title>Multiple recent horizontal transfers of a large genomic region in cheese making fungi.</title>
        <authorList>
            <person name="Cheeseman K."/>
            <person name="Ropars J."/>
            <person name="Renault P."/>
            <person name="Dupont J."/>
            <person name="Gouzy J."/>
            <person name="Branca A."/>
            <person name="Abraham A.L."/>
            <person name="Ceppi M."/>
            <person name="Conseiller E."/>
            <person name="Debuchy R."/>
            <person name="Malagnac F."/>
            <person name="Goarin A."/>
            <person name="Silar P."/>
            <person name="Lacoste S."/>
            <person name="Sallet E."/>
            <person name="Bensimon A."/>
            <person name="Giraud T."/>
            <person name="Brygoo Y."/>
        </authorList>
    </citation>
    <scope>NUCLEOTIDE SEQUENCE [LARGE SCALE GENOMIC DNA]</scope>
    <source>
        <strain evidence="3">FM 013</strain>
    </source>
</reference>
<gene>
    <name evidence="2" type="ORF">PCAMFM013_S033g000060</name>
</gene>
<organism evidence="2 3">
    <name type="scientific">Penicillium camemberti (strain FM 013)</name>
    <dbReference type="NCBI Taxonomy" id="1429867"/>
    <lineage>
        <taxon>Eukaryota</taxon>
        <taxon>Fungi</taxon>
        <taxon>Dikarya</taxon>
        <taxon>Ascomycota</taxon>
        <taxon>Pezizomycotina</taxon>
        <taxon>Eurotiomycetes</taxon>
        <taxon>Eurotiomycetidae</taxon>
        <taxon>Eurotiales</taxon>
        <taxon>Aspergillaceae</taxon>
        <taxon>Penicillium</taxon>
    </lineage>
</organism>
<accession>A0A0G4PRT2</accession>
<proteinExistence type="predicted"/>
<evidence type="ECO:0000313" key="2">
    <source>
        <dbReference type="EMBL" id="CRL29140.1"/>
    </source>
</evidence>
<dbReference type="AlphaFoldDB" id="A0A0G4PRT2"/>
<name>A0A0G4PRT2_PENC3</name>
<keyword evidence="3" id="KW-1185">Reference proteome</keyword>
<evidence type="ECO:0000256" key="1">
    <source>
        <dbReference type="SAM" id="MobiDB-lite"/>
    </source>
</evidence>
<protein>
    <submittedName>
        <fullName evidence="2">Str. FM013</fullName>
    </submittedName>
</protein>
<dbReference type="Proteomes" id="UP000053732">
    <property type="component" value="Unassembled WGS sequence"/>
</dbReference>
<dbReference type="EMBL" id="HG793166">
    <property type="protein sequence ID" value="CRL29140.1"/>
    <property type="molecule type" value="Genomic_DNA"/>
</dbReference>
<feature type="compositionally biased region" description="Polar residues" evidence="1">
    <location>
        <begin position="87"/>
        <end position="97"/>
    </location>
</feature>
<feature type="region of interest" description="Disordered" evidence="1">
    <location>
        <begin position="85"/>
        <end position="108"/>
    </location>
</feature>
<evidence type="ECO:0000313" key="3">
    <source>
        <dbReference type="Proteomes" id="UP000053732"/>
    </source>
</evidence>